<name>A0A024WN59_PLAFA</name>
<evidence type="ECO:0000313" key="1">
    <source>
        <dbReference type="EMBL" id="ETW48155.1"/>
    </source>
</evidence>
<protein>
    <submittedName>
        <fullName evidence="1">Uncharacterized protein</fullName>
    </submittedName>
</protein>
<accession>A0A024WN59</accession>
<dbReference type="Proteomes" id="UP000030699">
    <property type="component" value="Unassembled WGS sequence"/>
</dbReference>
<gene>
    <name evidence="1" type="ORF">PFMALIP_03860</name>
</gene>
<sequence>MSQDNSDININDEKNEYNDEDIKEYYNEFKVNMMEGQENETFQNI</sequence>
<organism evidence="1 2">
    <name type="scientific">Plasmodium falciparum MaliPS096_E11</name>
    <dbReference type="NCBI Taxonomy" id="1036727"/>
    <lineage>
        <taxon>Eukaryota</taxon>
        <taxon>Sar</taxon>
        <taxon>Alveolata</taxon>
        <taxon>Apicomplexa</taxon>
        <taxon>Aconoidasida</taxon>
        <taxon>Haemosporida</taxon>
        <taxon>Plasmodiidae</taxon>
        <taxon>Plasmodium</taxon>
        <taxon>Plasmodium (Laverania)</taxon>
    </lineage>
</organism>
<evidence type="ECO:0000313" key="2">
    <source>
        <dbReference type="Proteomes" id="UP000030699"/>
    </source>
</evidence>
<reference evidence="1 2" key="2">
    <citation type="submission" date="2013-02" db="EMBL/GenBank/DDBJ databases">
        <title>The Genome Sequence of Plasmodium falciparum MaliPS096_E11.</title>
        <authorList>
            <consortium name="The Broad Institute Genome Sequencing Platform"/>
            <consortium name="The Broad Institute Genome Sequencing Center for Infectious Disease"/>
            <person name="Neafsey D."/>
            <person name="Cheeseman I."/>
            <person name="Volkman S."/>
            <person name="Adams J."/>
            <person name="Walker B."/>
            <person name="Young S.K."/>
            <person name="Zeng Q."/>
            <person name="Gargeya S."/>
            <person name="Fitzgerald M."/>
            <person name="Haas B."/>
            <person name="Abouelleil A."/>
            <person name="Alvarado L."/>
            <person name="Arachchi H.M."/>
            <person name="Berlin A.M."/>
            <person name="Chapman S.B."/>
            <person name="Dewar J."/>
            <person name="Goldberg J."/>
            <person name="Griggs A."/>
            <person name="Gujja S."/>
            <person name="Hansen M."/>
            <person name="Howarth C."/>
            <person name="Imamovic A."/>
            <person name="Larimer J."/>
            <person name="McCowan C."/>
            <person name="Murphy C."/>
            <person name="Neiman D."/>
            <person name="Pearson M."/>
            <person name="Priest M."/>
            <person name="Roberts A."/>
            <person name="Saif S."/>
            <person name="Shea T."/>
            <person name="Sisk P."/>
            <person name="Sykes S."/>
            <person name="Wortman J."/>
            <person name="Nusbaum C."/>
            <person name="Birren B."/>
        </authorList>
    </citation>
    <scope>NUCLEOTIDE SEQUENCE [LARGE SCALE GENOMIC DNA]</scope>
    <source>
        <strain evidence="1 2">MaliPS096_E11</strain>
    </source>
</reference>
<dbReference type="EMBL" id="KI925587">
    <property type="protein sequence ID" value="ETW48155.1"/>
    <property type="molecule type" value="Genomic_DNA"/>
</dbReference>
<proteinExistence type="predicted"/>
<dbReference type="AlphaFoldDB" id="A0A024WN59"/>
<reference evidence="1 2" key="1">
    <citation type="submission" date="2013-02" db="EMBL/GenBank/DDBJ databases">
        <title>The Genome Annotation of Plasmodium falciparum MaliPS096_E11.</title>
        <authorList>
            <consortium name="The Broad Institute Genome Sequencing Platform"/>
            <consortium name="The Broad Institute Genome Sequencing Center for Infectious Disease"/>
            <person name="Neafsey D."/>
            <person name="Hoffman S."/>
            <person name="Volkman S."/>
            <person name="Rosenthal P."/>
            <person name="Walker B."/>
            <person name="Young S.K."/>
            <person name="Zeng Q."/>
            <person name="Gargeya S."/>
            <person name="Fitzgerald M."/>
            <person name="Haas B."/>
            <person name="Abouelleil A."/>
            <person name="Allen A.W."/>
            <person name="Alvarado L."/>
            <person name="Arachchi H.M."/>
            <person name="Berlin A.M."/>
            <person name="Chapman S.B."/>
            <person name="Gainer-Dewar J."/>
            <person name="Goldberg J."/>
            <person name="Griggs A."/>
            <person name="Gujja S."/>
            <person name="Hansen M."/>
            <person name="Howarth C."/>
            <person name="Imamovic A."/>
            <person name="Ireland A."/>
            <person name="Larimer J."/>
            <person name="McCowan C."/>
            <person name="Murphy C."/>
            <person name="Pearson M."/>
            <person name="Poon T.W."/>
            <person name="Priest M."/>
            <person name="Roberts A."/>
            <person name="Saif S."/>
            <person name="Shea T."/>
            <person name="Sisk P."/>
            <person name="Sykes S."/>
            <person name="Wortman J."/>
            <person name="Nusbaum C."/>
            <person name="Birren B."/>
        </authorList>
    </citation>
    <scope>NUCLEOTIDE SEQUENCE [LARGE SCALE GENOMIC DNA]</scope>
    <source>
        <strain evidence="1 2">MaliPS096_E11</strain>
    </source>
</reference>